<reference evidence="2 3" key="1">
    <citation type="submission" date="2019-06" db="EMBL/GenBank/DDBJ databases">
        <title>Whole genome shotgun sequence of Microbacterium testaceum NBRC 12675.</title>
        <authorList>
            <person name="Hosoyama A."/>
            <person name="Uohara A."/>
            <person name="Ohji S."/>
            <person name="Ichikawa N."/>
        </authorList>
    </citation>
    <scope>NUCLEOTIDE SEQUENCE [LARGE SCALE GENOMIC DNA]</scope>
    <source>
        <strain evidence="2 3">NBRC 12675</strain>
    </source>
</reference>
<keyword evidence="1" id="KW-0812">Transmembrane</keyword>
<name>A0A4Y3QM17_MICTE</name>
<dbReference type="AlphaFoldDB" id="A0A4Y3QM17"/>
<gene>
    <name evidence="2" type="ORF">MTE01_18620</name>
</gene>
<protein>
    <submittedName>
        <fullName evidence="2">Uncharacterized protein</fullName>
    </submittedName>
</protein>
<evidence type="ECO:0000256" key="1">
    <source>
        <dbReference type="SAM" id="Phobius"/>
    </source>
</evidence>
<dbReference type="RefSeq" id="WP_141377035.1">
    <property type="nucleotide sequence ID" value="NZ_BJML01000005.1"/>
</dbReference>
<keyword evidence="1" id="KW-1133">Transmembrane helix</keyword>
<dbReference type="EMBL" id="BJML01000005">
    <property type="protein sequence ID" value="GEB45917.1"/>
    <property type="molecule type" value="Genomic_DNA"/>
</dbReference>
<evidence type="ECO:0000313" key="2">
    <source>
        <dbReference type="EMBL" id="GEB45917.1"/>
    </source>
</evidence>
<feature type="transmembrane region" description="Helical" evidence="1">
    <location>
        <begin position="6"/>
        <end position="26"/>
    </location>
</feature>
<sequence length="104" mass="11123">MAGEWAWSIPVVVGAILWFWSIRLTLRAYPDERLSLWANPRKAPARAVAARASGTGLAMFGVGMTAGSIETEPWIAAGLAGSFFALTFLAPYAISVAVHNSRMA</sequence>
<feature type="transmembrane region" description="Helical" evidence="1">
    <location>
        <begin position="75"/>
        <end position="98"/>
    </location>
</feature>
<dbReference type="OrthoDB" id="5072843at2"/>
<proteinExistence type="predicted"/>
<keyword evidence="1" id="KW-0472">Membrane</keyword>
<organism evidence="2 3">
    <name type="scientific">Microbacterium testaceum</name>
    <name type="common">Aureobacterium testaceum</name>
    <name type="synonym">Brevibacterium testaceum</name>
    <dbReference type="NCBI Taxonomy" id="2033"/>
    <lineage>
        <taxon>Bacteria</taxon>
        <taxon>Bacillati</taxon>
        <taxon>Actinomycetota</taxon>
        <taxon>Actinomycetes</taxon>
        <taxon>Micrococcales</taxon>
        <taxon>Microbacteriaceae</taxon>
        <taxon>Microbacterium</taxon>
    </lineage>
</organism>
<accession>A0A4Y3QM17</accession>
<dbReference type="Proteomes" id="UP000319525">
    <property type="component" value="Unassembled WGS sequence"/>
</dbReference>
<comment type="caution">
    <text evidence="2">The sequence shown here is derived from an EMBL/GenBank/DDBJ whole genome shotgun (WGS) entry which is preliminary data.</text>
</comment>
<feature type="transmembrane region" description="Helical" evidence="1">
    <location>
        <begin position="47"/>
        <end position="69"/>
    </location>
</feature>
<evidence type="ECO:0000313" key="3">
    <source>
        <dbReference type="Proteomes" id="UP000319525"/>
    </source>
</evidence>
<dbReference type="GeneID" id="57144547"/>